<dbReference type="AlphaFoldDB" id="A0AAU7YJ97"/>
<comment type="caution">
    <text evidence="6">Lacks conserved residue(s) required for the propagation of feature annotation.</text>
</comment>
<organism evidence="7">
    <name type="scientific">Wolbachia endosymbiont of Polyergus mexicanus</name>
    <dbReference type="NCBI Taxonomy" id="3171167"/>
    <lineage>
        <taxon>Bacteria</taxon>
        <taxon>Pseudomonadati</taxon>
        <taxon>Pseudomonadota</taxon>
        <taxon>Alphaproteobacteria</taxon>
        <taxon>Rickettsiales</taxon>
        <taxon>Anaplasmataceae</taxon>
        <taxon>Wolbachieae</taxon>
        <taxon>Wolbachia</taxon>
    </lineage>
</organism>
<evidence type="ECO:0000256" key="6">
    <source>
        <dbReference type="RuleBase" id="RU363076"/>
    </source>
</evidence>
<evidence type="ECO:0000256" key="4">
    <source>
        <dbReference type="ARBA" id="ARBA00022989"/>
    </source>
</evidence>
<dbReference type="InterPro" id="IPR045214">
    <property type="entry name" value="Surf1/Surf4"/>
</dbReference>
<evidence type="ECO:0000256" key="3">
    <source>
        <dbReference type="ARBA" id="ARBA00022692"/>
    </source>
</evidence>
<dbReference type="GO" id="GO:0005886">
    <property type="term" value="C:plasma membrane"/>
    <property type="evidence" value="ECO:0007669"/>
    <property type="project" value="UniProtKB-SubCell"/>
</dbReference>
<evidence type="ECO:0000313" key="7">
    <source>
        <dbReference type="EMBL" id="XCA33676.1"/>
    </source>
</evidence>
<evidence type="ECO:0000256" key="1">
    <source>
        <dbReference type="ARBA" id="ARBA00004370"/>
    </source>
</evidence>
<evidence type="ECO:0000256" key="2">
    <source>
        <dbReference type="ARBA" id="ARBA00007165"/>
    </source>
</evidence>
<comment type="subcellular location">
    <subcellularLocation>
        <location evidence="6">Cell membrane</location>
        <topology evidence="6">Multi-pass membrane protein</topology>
    </subcellularLocation>
    <subcellularLocation>
        <location evidence="1">Membrane</location>
    </subcellularLocation>
</comment>
<keyword evidence="5 6" id="KW-0472">Membrane</keyword>
<protein>
    <recommendedName>
        <fullName evidence="6">SURF1-like protein</fullName>
    </recommendedName>
</protein>
<reference evidence="7" key="1">
    <citation type="submission" date="2024-06" db="EMBL/GenBank/DDBJ databases">
        <title>Genome assembly of the Polyergus mexicanus.</title>
        <authorList>
            <person name="Cash E."/>
            <person name="Tustsui N.D."/>
            <person name="Ward P."/>
            <person name="Nguyen O."/>
            <person name="Sahasrabudhe R."/>
            <person name="Fairbairn C.W."/>
            <person name="Seligmann W.E."/>
            <person name="Sacco S."/>
            <person name="Beraut E."/>
            <person name="Miller C."/>
            <person name="Toffelmier E."/>
            <person name="Shaffer H.B."/>
        </authorList>
    </citation>
    <scope>NUCLEOTIDE SEQUENCE</scope>
    <source>
        <strain evidence="7">NDT 795.1</strain>
    </source>
</reference>
<comment type="similarity">
    <text evidence="2 6">Belongs to the SURF1 family.</text>
</comment>
<proteinExistence type="inferred from homology"/>
<keyword evidence="3 6" id="KW-0812">Transmembrane</keyword>
<dbReference type="EMBL" id="CP158586">
    <property type="protein sequence ID" value="XCA33676.1"/>
    <property type="molecule type" value="Genomic_DNA"/>
</dbReference>
<keyword evidence="4 6" id="KW-1133">Transmembrane helix</keyword>
<dbReference type="Pfam" id="PF02104">
    <property type="entry name" value="SURF1"/>
    <property type="match status" value="1"/>
</dbReference>
<feature type="transmembrane region" description="Helical" evidence="6">
    <location>
        <begin position="179"/>
        <end position="198"/>
    </location>
</feature>
<dbReference type="PROSITE" id="PS50895">
    <property type="entry name" value="SURF1"/>
    <property type="match status" value="1"/>
</dbReference>
<name>A0AAU7YJ97_9RICK</name>
<dbReference type="InterPro" id="IPR002994">
    <property type="entry name" value="Surf1/Shy1"/>
</dbReference>
<gene>
    <name evidence="7" type="ORF">ABS808_02475</name>
</gene>
<keyword evidence="6" id="KW-1003">Cell membrane</keyword>
<evidence type="ECO:0000256" key="5">
    <source>
        <dbReference type="ARBA" id="ARBA00023136"/>
    </source>
</evidence>
<sequence>MLKKIVFILIVPCLLLFLLGLWQVFRLNWKNNIIKNMNLSVVYLLPNNDLEKFNYRHVKIGGILSDIELYVFAGQRGYYVLSPMLLTTGNYMLVNKGIVKEKKEEKVKIEKVVADGTLYCDSNKSKNWFIKNDTASNTWFTLSTEEISNELGIKLEKCILWPNNFGSKLAIQPMKHLEYAITWFALSLTWLIMCIFYYRHTSCISTHQYRC</sequence>
<dbReference type="PANTHER" id="PTHR23427">
    <property type="entry name" value="SURFEIT LOCUS PROTEIN"/>
    <property type="match status" value="1"/>
</dbReference>
<dbReference type="CDD" id="cd06662">
    <property type="entry name" value="SURF1"/>
    <property type="match status" value="1"/>
</dbReference>
<dbReference type="PANTHER" id="PTHR23427:SF2">
    <property type="entry name" value="SURFEIT LOCUS PROTEIN 1"/>
    <property type="match status" value="1"/>
</dbReference>
<accession>A0AAU7YJ97</accession>